<dbReference type="InterPro" id="IPR035996">
    <property type="entry name" value="4pyrrol_Methylase_sf"/>
</dbReference>
<protein>
    <submittedName>
        <fullName evidence="7">Ribosomal RNA small subunit methyltransferase I</fullName>
        <ecNumber evidence="7">2.1.1.198</ecNumber>
    </submittedName>
</protein>
<keyword evidence="2" id="KW-0698">rRNA processing</keyword>
<dbReference type="Gene3D" id="3.40.1010.10">
    <property type="entry name" value="Cobalt-precorrin-4 Transmethylase, Domain 1"/>
    <property type="match status" value="1"/>
</dbReference>
<evidence type="ECO:0000313" key="8">
    <source>
        <dbReference type="Proteomes" id="UP000683507"/>
    </source>
</evidence>
<dbReference type="PANTHER" id="PTHR46111">
    <property type="entry name" value="RIBOSOMAL RNA SMALL SUBUNIT METHYLTRANSFERASE I"/>
    <property type="match status" value="1"/>
</dbReference>
<dbReference type="InterPro" id="IPR000878">
    <property type="entry name" value="4pyrrol_Mease"/>
</dbReference>
<keyword evidence="8" id="KW-1185">Reference proteome</keyword>
<dbReference type="GO" id="GO:0008168">
    <property type="term" value="F:methyltransferase activity"/>
    <property type="evidence" value="ECO:0007669"/>
    <property type="project" value="UniProtKB-KW"/>
</dbReference>
<evidence type="ECO:0000256" key="5">
    <source>
        <dbReference type="ARBA" id="ARBA00022691"/>
    </source>
</evidence>
<evidence type="ECO:0000313" key="7">
    <source>
        <dbReference type="EMBL" id="CAG5079431.1"/>
    </source>
</evidence>
<evidence type="ECO:0000256" key="1">
    <source>
        <dbReference type="ARBA" id="ARBA00022490"/>
    </source>
</evidence>
<dbReference type="InterPro" id="IPR014776">
    <property type="entry name" value="4pyrrole_Mease_sub2"/>
</dbReference>
<dbReference type="RefSeq" id="WP_258541164.1">
    <property type="nucleotide sequence ID" value="NZ_OU015584.1"/>
</dbReference>
<keyword evidence="3 7" id="KW-0489">Methyltransferase</keyword>
<dbReference type="GO" id="GO:0006364">
    <property type="term" value="P:rRNA processing"/>
    <property type="evidence" value="ECO:0007669"/>
    <property type="project" value="UniProtKB-KW"/>
</dbReference>
<keyword evidence="5" id="KW-0949">S-adenosyl-L-methionine</keyword>
<sequence>MKKGRLYLLPMTLGDSAVNDVIPNNILEHIIQFKHLVVENIKTTRRYLKKIDREVDIDSISFYELNKHTQPEQVNSFLNPCLDGHDVGMISEAGCPAVADPGSDLVSIAHKRGIRVTPYVGPNSILMALMGSGFNGQSFKFNGYLTRDKSKRKHEIRGLESDARKGTTQLFMETPFRNQQFLEDLLATLHPETMLCIAADITLEAEFIQTHPVHFWKKNIPNLHKRPCIFVLD</sequence>
<name>A0A916NAL6_9FLAO</name>
<gene>
    <name evidence="7" type="primary">rsmI_1</name>
    <name evidence="7" type="ORF">CRYO30217_00943</name>
</gene>
<accession>A0A916NAL6</accession>
<dbReference type="SUPFAM" id="SSF53790">
    <property type="entry name" value="Tetrapyrrole methylase"/>
    <property type="match status" value="1"/>
</dbReference>
<reference evidence="7" key="1">
    <citation type="submission" date="2021-04" db="EMBL/GenBank/DDBJ databases">
        <authorList>
            <person name="Rodrigo-Torres L."/>
            <person name="Arahal R. D."/>
            <person name="Lucena T."/>
        </authorList>
    </citation>
    <scope>NUCLEOTIDE SEQUENCE</scope>
    <source>
        <strain evidence="7">AS29M-1</strain>
    </source>
</reference>
<dbReference type="Gene3D" id="3.30.950.10">
    <property type="entry name" value="Methyltransferase, Cobalt-precorrin-4 Transmethylase, Domain 2"/>
    <property type="match status" value="1"/>
</dbReference>
<proteinExistence type="predicted"/>
<evidence type="ECO:0000256" key="3">
    <source>
        <dbReference type="ARBA" id="ARBA00022603"/>
    </source>
</evidence>
<dbReference type="Pfam" id="PF00590">
    <property type="entry name" value="TP_methylase"/>
    <property type="match status" value="1"/>
</dbReference>
<dbReference type="KEGG" id="ptan:CRYO30217_00943"/>
<keyword evidence="1" id="KW-0963">Cytoplasm</keyword>
<dbReference type="EC" id="2.1.1.198" evidence="7"/>
<dbReference type="PIRSF" id="PIRSF005917">
    <property type="entry name" value="MTase_YraL"/>
    <property type="match status" value="1"/>
</dbReference>
<keyword evidence="4 7" id="KW-0808">Transferase</keyword>
<dbReference type="InterPro" id="IPR008189">
    <property type="entry name" value="rRNA_ssu_MeTfrase_I"/>
</dbReference>
<dbReference type="GO" id="GO:0032259">
    <property type="term" value="P:methylation"/>
    <property type="evidence" value="ECO:0007669"/>
    <property type="project" value="UniProtKB-KW"/>
</dbReference>
<evidence type="ECO:0000256" key="2">
    <source>
        <dbReference type="ARBA" id="ARBA00022552"/>
    </source>
</evidence>
<evidence type="ECO:0000256" key="4">
    <source>
        <dbReference type="ARBA" id="ARBA00022679"/>
    </source>
</evidence>
<dbReference type="Proteomes" id="UP000683507">
    <property type="component" value="Chromosome"/>
</dbReference>
<dbReference type="CDD" id="cd11649">
    <property type="entry name" value="RsmI_like"/>
    <property type="match status" value="1"/>
</dbReference>
<dbReference type="EMBL" id="OU015584">
    <property type="protein sequence ID" value="CAG5079431.1"/>
    <property type="molecule type" value="Genomic_DNA"/>
</dbReference>
<feature type="domain" description="Tetrapyrrole methylase" evidence="6">
    <location>
        <begin position="63"/>
        <end position="208"/>
    </location>
</feature>
<organism evidence="7 8">
    <name type="scientific">Parvicella tangerina</name>
    <dbReference type="NCBI Taxonomy" id="2829795"/>
    <lineage>
        <taxon>Bacteria</taxon>
        <taxon>Pseudomonadati</taxon>
        <taxon>Bacteroidota</taxon>
        <taxon>Flavobacteriia</taxon>
        <taxon>Flavobacteriales</taxon>
        <taxon>Parvicellaceae</taxon>
        <taxon>Parvicella</taxon>
    </lineage>
</organism>
<dbReference type="PANTHER" id="PTHR46111:SF2">
    <property type="entry name" value="SAM-DEPENDENT METHYLTRANSFERASE"/>
    <property type="match status" value="1"/>
</dbReference>
<evidence type="ECO:0000259" key="6">
    <source>
        <dbReference type="Pfam" id="PF00590"/>
    </source>
</evidence>
<dbReference type="AlphaFoldDB" id="A0A916NAL6"/>
<dbReference type="InterPro" id="IPR014777">
    <property type="entry name" value="4pyrrole_Mease_sub1"/>
</dbReference>